<dbReference type="RefSeq" id="WP_146905222.1">
    <property type="nucleotide sequence ID" value="NZ_VWSF01000019.1"/>
</dbReference>
<feature type="transmembrane region" description="Helical" evidence="1">
    <location>
        <begin position="162"/>
        <end position="181"/>
    </location>
</feature>
<dbReference type="AlphaFoldDB" id="A0A5M6DA09"/>
<keyword evidence="1" id="KW-1133">Transmembrane helix</keyword>
<evidence type="ECO:0000313" key="4">
    <source>
        <dbReference type="Proteomes" id="UP000323426"/>
    </source>
</evidence>
<keyword evidence="4" id="KW-1185">Reference proteome</keyword>
<keyword evidence="2" id="KW-0732">Signal</keyword>
<keyword evidence="1" id="KW-0812">Transmembrane</keyword>
<gene>
    <name evidence="3" type="ORF">F0145_19805</name>
</gene>
<dbReference type="EMBL" id="VWSF01000019">
    <property type="protein sequence ID" value="KAA5542035.1"/>
    <property type="molecule type" value="Genomic_DNA"/>
</dbReference>
<feature type="transmembrane region" description="Helical" evidence="1">
    <location>
        <begin position="188"/>
        <end position="210"/>
    </location>
</feature>
<sequence length="230" mass="25271">MKPTNLFLFLLSFLCLTLILNPPGVMAHGGEKHEKKAKPTPADTIKQEPKAFRDTIVLNDVTPAEHAGHEANPRTVHASFADFPHIHPLIVHFPIMLLMIAAAMQFLNILFQKKELNWAVTIMVLVGFVTAYASSHWSHPHTSGLSAHAELVLEQHDKYADYTVYLAGLGLLAQLLSVLVFRGQRWSIAVAAVILIGAGYAVSMAGHYGAQLVHIEGVGPQGKFLEQHQH</sequence>
<protein>
    <recommendedName>
        <fullName evidence="5">DUF2231 domain-containing protein</fullName>
    </recommendedName>
</protein>
<dbReference type="InterPro" id="IPR036259">
    <property type="entry name" value="MFS_trans_sf"/>
</dbReference>
<dbReference type="SUPFAM" id="SSF103473">
    <property type="entry name" value="MFS general substrate transporter"/>
    <property type="match status" value="1"/>
</dbReference>
<dbReference type="Proteomes" id="UP000323426">
    <property type="component" value="Unassembled WGS sequence"/>
</dbReference>
<feature type="transmembrane region" description="Helical" evidence="1">
    <location>
        <begin position="118"/>
        <end position="137"/>
    </location>
</feature>
<feature type="chain" id="PRO_5024308861" description="DUF2231 domain-containing protein" evidence="2">
    <location>
        <begin position="28"/>
        <end position="230"/>
    </location>
</feature>
<evidence type="ECO:0000313" key="3">
    <source>
        <dbReference type="EMBL" id="KAA5542035.1"/>
    </source>
</evidence>
<evidence type="ECO:0000256" key="1">
    <source>
        <dbReference type="SAM" id="Phobius"/>
    </source>
</evidence>
<proteinExistence type="predicted"/>
<feature type="transmembrane region" description="Helical" evidence="1">
    <location>
        <begin position="89"/>
        <end position="111"/>
    </location>
</feature>
<name>A0A5M6DA09_9BACT</name>
<feature type="signal peptide" evidence="2">
    <location>
        <begin position="1"/>
        <end position="27"/>
    </location>
</feature>
<accession>A0A5M6DA09</accession>
<evidence type="ECO:0000256" key="2">
    <source>
        <dbReference type="SAM" id="SignalP"/>
    </source>
</evidence>
<organism evidence="3 4">
    <name type="scientific">Adhaeribacter rhizoryzae</name>
    <dbReference type="NCBI Taxonomy" id="2607907"/>
    <lineage>
        <taxon>Bacteria</taxon>
        <taxon>Pseudomonadati</taxon>
        <taxon>Bacteroidota</taxon>
        <taxon>Cytophagia</taxon>
        <taxon>Cytophagales</taxon>
        <taxon>Hymenobacteraceae</taxon>
        <taxon>Adhaeribacter</taxon>
    </lineage>
</organism>
<reference evidence="3 4" key="1">
    <citation type="submission" date="2019-09" db="EMBL/GenBank/DDBJ databases">
        <title>Genome sequence and assembly of Adhaeribacter sp.</title>
        <authorList>
            <person name="Chhetri G."/>
        </authorList>
    </citation>
    <scope>NUCLEOTIDE SEQUENCE [LARGE SCALE GENOMIC DNA]</scope>
    <source>
        <strain evidence="3 4">DK36</strain>
    </source>
</reference>
<keyword evidence="1" id="KW-0472">Membrane</keyword>
<comment type="caution">
    <text evidence="3">The sequence shown here is derived from an EMBL/GenBank/DDBJ whole genome shotgun (WGS) entry which is preliminary data.</text>
</comment>
<evidence type="ECO:0008006" key="5">
    <source>
        <dbReference type="Google" id="ProtNLM"/>
    </source>
</evidence>